<proteinExistence type="predicted"/>
<protein>
    <submittedName>
        <fullName evidence="2">PRC-barrel domain-containing protein</fullName>
    </submittedName>
</protein>
<evidence type="ECO:0000259" key="1">
    <source>
        <dbReference type="Pfam" id="PF05239"/>
    </source>
</evidence>
<gene>
    <name evidence="2" type="ORF">IAI60_04680</name>
</gene>
<evidence type="ECO:0000313" key="2">
    <source>
        <dbReference type="EMBL" id="MBO1073895.1"/>
    </source>
</evidence>
<dbReference type="Gene3D" id="2.30.30.240">
    <property type="entry name" value="PRC-barrel domain"/>
    <property type="match status" value="1"/>
</dbReference>
<dbReference type="Proteomes" id="UP001518990">
    <property type="component" value="Unassembled WGS sequence"/>
</dbReference>
<accession>A0ABS3KAC3</accession>
<dbReference type="InterPro" id="IPR027275">
    <property type="entry name" value="PRC-brl_dom"/>
</dbReference>
<dbReference type="PANTHER" id="PTHR36505:SF1">
    <property type="entry name" value="BLR1072 PROTEIN"/>
    <property type="match status" value="1"/>
</dbReference>
<keyword evidence="3" id="KW-1185">Reference proteome</keyword>
<comment type="caution">
    <text evidence="2">The sequence shown here is derived from an EMBL/GenBank/DDBJ whole genome shotgun (WGS) entry which is preliminary data.</text>
</comment>
<evidence type="ECO:0000313" key="3">
    <source>
        <dbReference type="Proteomes" id="UP001518990"/>
    </source>
</evidence>
<dbReference type="PANTHER" id="PTHR36505">
    <property type="entry name" value="BLR1072 PROTEIN"/>
    <property type="match status" value="1"/>
</dbReference>
<dbReference type="InterPro" id="IPR011033">
    <property type="entry name" value="PRC_barrel-like_sf"/>
</dbReference>
<dbReference type="SUPFAM" id="SSF50346">
    <property type="entry name" value="PRC-barrel domain"/>
    <property type="match status" value="1"/>
</dbReference>
<organism evidence="2 3">
    <name type="scientific">Roseomonas marmotae</name>
    <dbReference type="NCBI Taxonomy" id="2768161"/>
    <lineage>
        <taxon>Bacteria</taxon>
        <taxon>Pseudomonadati</taxon>
        <taxon>Pseudomonadota</taxon>
        <taxon>Alphaproteobacteria</taxon>
        <taxon>Acetobacterales</taxon>
        <taxon>Roseomonadaceae</taxon>
        <taxon>Roseomonas</taxon>
    </lineage>
</organism>
<name>A0ABS3KAC3_9PROT</name>
<dbReference type="EMBL" id="JACTNF010000003">
    <property type="protein sequence ID" value="MBO1073895.1"/>
    <property type="molecule type" value="Genomic_DNA"/>
</dbReference>
<feature type="domain" description="PRC-barrel" evidence="1">
    <location>
        <begin position="19"/>
        <end position="82"/>
    </location>
</feature>
<sequence>MPADGSAPLARDETLSLISADKVGGTPVFGADGHRLGTIETLMIDKISGRVEYAVLSFGGILGIGARHYPLSWQHLHYDDALGGYIIPLVEQQLCEAPSFDPGEAVDLADTAWGERVHSYYGPSVSGTRVGF</sequence>
<dbReference type="Pfam" id="PF05239">
    <property type="entry name" value="PRC"/>
    <property type="match status" value="1"/>
</dbReference>
<reference evidence="2 3" key="1">
    <citation type="submission" date="2020-09" db="EMBL/GenBank/DDBJ databases">
        <title>Roseomonas.</title>
        <authorList>
            <person name="Zhu W."/>
        </authorList>
    </citation>
    <scope>NUCLEOTIDE SEQUENCE [LARGE SCALE GENOMIC DNA]</scope>
    <source>
        <strain evidence="2 3">1311</strain>
    </source>
</reference>